<evidence type="ECO:0000256" key="2">
    <source>
        <dbReference type="ARBA" id="ARBA00022643"/>
    </source>
</evidence>
<evidence type="ECO:0000313" key="6">
    <source>
        <dbReference type="Proteomes" id="UP001525379"/>
    </source>
</evidence>
<organism evidence="5 6">
    <name type="scientific">Pseudoclavibacter albus</name>
    <dbReference type="NCBI Taxonomy" id="272241"/>
    <lineage>
        <taxon>Bacteria</taxon>
        <taxon>Bacillati</taxon>
        <taxon>Actinomycetota</taxon>
        <taxon>Actinomycetes</taxon>
        <taxon>Micrococcales</taxon>
        <taxon>Microbacteriaceae</taxon>
        <taxon>Pseudoclavibacter</taxon>
    </lineage>
</organism>
<dbReference type="RefSeq" id="WP_241179829.1">
    <property type="nucleotide sequence ID" value="NZ_JAFDPW010000002.1"/>
</dbReference>
<name>A0ABT2HU41_9MICO</name>
<evidence type="ECO:0000259" key="4">
    <source>
        <dbReference type="Pfam" id="PF03358"/>
    </source>
</evidence>
<dbReference type="SUPFAM" id="SSF52218">
    <property type="entry name" value="Flavoproteins"/>
    <property type="match status" value="1"/>
</dbReference>
<keyword evidence="1" id="KW-0285">Flavoprotein</keyword>
<evidence type="ECO:0000313" key="5">
    <source>
        <dbReference type="EMBL" id="MCT2041832.1"/>
    </source>
</evidence>
<dbReference type="InterPro" id="IPR023932">
    <property type="entry name" value="CE1759_FMN_reduct"/>
</dbReference>
<sequence>MIVVVSAGLGTPSSTRRLAEQMANATDAAVTARGEALDVHHLELRELAGEIAQAFATGGLPTPALTRAKDLIASADGIIAVSPVFSGSYSGLFKSFFDVIDPKSIADTPVLLGATAGTPRHSLMIEHAMRPLFSYLRAVTVPTAIFAATEDFGGGEAGRELASRIQRGASQFAALLVAEPVGVDGFVQRDEDRQQHRKLRSNTSIASGPTAFEALLKRHNGEA</sequence>
<reference evidence="5 6" key="1">
    <citation type="submission" date="2022-04" db="EMBL/GenBank/DDBJ databases">
        <title>Human microbiome associated bacterial genomes.</title>
        <authorList>
            <person name="Sandstrom S."/>
            <person name="Salamzade R."/>
            <person name="Kalan L.R."/>
        </authorList>
    </citation>
    <scope>NUCLEOTIDE SEQUENCE [LARGE SCALE GENOMIC DNA]</scope>
    <source>
        <strain evidence="6">p3-SID1799</strain>
    </source>
</reference>
<gene>
    <name evidence="5" type="ORF">M3D15_00520</name>
</gene>
<dbReference type="Gene3D" id="3.40.50.360">
    <property type="match status" value="1"/>
</dbReference>
<evidence type="ECO:0000256" key="3">
    <source>
        <dbReference type="ARBA" id="ARBA00023002"/>
    </source>
</evidence>
<dbReference type="PANTHER" id="PTHR43408:SF2">
    <property type="entry name" value="FMN REDUCTASE (NADPH)"/>
    <property type="match status" value="1"/>
</dbReference>
<keyword evidence="3" id="KW-0560">Oxidoreductase</keyword>
<dbReference type="InterPro" id="IPR029039">
    <property type="entry name" value="Flavoprotein-like_sf"/>
</dbReference>
<dbReference type="Pfam" id="PF03358">
    <property type="entry name" value="FMN_red"/>
    <property type="match status" value="1"/>
</dbReference>
<keyword evidence="6" id="KW-1185">Reference proteome</keyword>
<protein>
    <submittedName>
        <fullName evidence="5">FMN reductase</fullName>
    </submittedName>
</protein>
<keyword evidence="2" id="KW-0288">FMN</keyword>
<accession>A0ABT2HU41</accession>
<dbReference type="InterPro" id="IPR051814">
    <property type="entry name" value="NAD(P)H-dep_FMN_reductase"/>
</dbReference>
<dbReference type="PANTHER" id="PTHR43408">
    <property type="entry name" value="FMN REDUCTASE (NADPH)"/>
    <property type="match status" value="1"/>
</dbReference>
<dbReference type="EMBL" id="JALXSQ010000001">
    <property type="protein sequence ID" value="MCT2041832.1"/>
    <property type="molecule type" value="Genomic_DNA"/>
</dbReference>
<dbReference type="InterPro" id="IPR005025">
    <property type="entry name" value="FMN_Rdtase-like_dom"/>
</dbReference>
<feature type="domain" description="NADPH-dependent FMN reductase-like" evidence="4">
    <location>
        <begin position="2"/>
        <end position="150"/>
    </location>
</feature>
<proteinExistence type="predicted"/>
<dbReference type="Proteomes" id="UP001525379">
    <property type="component" value="Unassembled WGS sequence"/>
</dbReference>
<dbReference type="NCBIfam" id="TIGR04037">
    <property type="entry name" value="LLM_duo_CE1759"/>
    <property type="match status" value="1"/>
</dbReference>
<comment type="caution">
    <text evidence="5">The sequence shown here is derived from an EMBL/GenBank/DDBJ whole genome shotgun (WGS) entry which is preliminary data.</text>
</comment>
<evidence type="ECO:0000256" key="1">
    <source>
        <dbReference type="ARBA" id="ARBA00022630"/>
    </source>
</evidence>